<dbReference type="PROSITE" id="PS00329">
    <property type="entry name" value="HSP70_2"/>
    <property type="match status" value="1"/>
</dbReference>
<comment type="similarity">
    <text evidence="1">Belongs to the heat shock protein 70 family.</text>
</comment>
<dbReference type="InterPro" id="IPR009191">
    <property type="entry name" value="DDRA"/>
</dbReference>
<evidence type="ECO:0000256" key="1">
    <source>
        <dbReference type="ARBA" id="ARBA00007381"/>
    </source>
</evidence>
<dbReference type="RefSeq" id="WP_101251106.1">
    <property type="nucleotide sequence ID" value="NZ_PIUM01000014.1"/>
</dbReference>
<dbReference type="InterPro" id="IPR028975">
    <property type="entry name" value="DDRA_swiveling_dom_sf"/>
</dbReference>
<evidence type="ECO:0000259" key="2">
    <source>
        <dbReference type="Pfam" id="PF08841"/>
    </source>
</evidence>
<name>A0A2N3PUJ7_9PROT</name>
<feature type="domain" description="DD-reactivating factor swiveling" evidence="3">
    <location>
        <begin position="93"/>
        <end position="255"/>
    </location>
</feature>
<dbReference type="Gene3D" id="2.40.50.140">
    <property type="entry name" value="Nucleic acid-binding proteins"/>
    <property type="match status" value="1"/>
</dbReference>
<dbReference type="EMBL" id="PIUM01000014">
    <property type="protein sequence ID" value="PKU24075.1"/>
    <property type="molecule type" value="Genomic_DNA"/>
</dbReference>
<accession>A0A2N3PUJ7</accession>
<evidence type="ECO:0000313" key="4">
    <source>
        <dbReference type="EMBL" id="PKU24075.1"/>
    </source>
</evidence>
<reference evidence="5" key="1">
    <citation type="submission" date="2017-12" db="EMBL/GenBank/DDBJ databases">
        <title>Draft genome sequence of Telmatospirillum siberiense 26-4b1T, an acidotolerant peatland alphaproteobacterium potentially involved in sulfur cycling.</title>
        <authorList>
            <person name="Hausmann B."/>
            <person name="Pjevac P."/>
            <person name="Schreck K."/>
            <person name="Herbold C.W."/>
            <person name="Daims H."/>
            <person name="Wagner M."/>
            <person name="Pester M."/>
            <person name="Loy A."/>
        </authorList>
    </citation>
    <scope>NUCLEOTIDE SEQUENCE [LARGE SCALE GENOMIC DNA]</scope>
    <source>
        <strain evidence="5">26-4b1</strain>
    </source>
</reference>
<dbReference type="Proteomes" id="UP000233293">
    <property type="component" value="Unassembled WGS sequence"/>
</dbReference>
<feature type="domain" description="Diol dehydratase reactivase ATPase-like" evidence="2">
    <location>
        <begin position="276"/>
        <end position="602"/>
    </location>
</feature>
<dbReference type="NCBIfam" id="TIGR04491">
    <property type="entry name" value="reactive_PduG"/>
    <property type="match status" value="1"/>
</dbReference>
<organism evidence="4 5">
    <name type="scientific">Telmatospirillum siberiense</name>
    <dbReference type="NCBI Taxonomy" id="382514"/>
    <lineage>
        <taxon>Bacteria</taxon>
        <taxon>Pseudomonadati</taxon>
        <taxon>Pseudomonadota</taxon>
        <taxon>Alphaproteobacteria</taxon>
        <taxon>Rhodospirillales</taxon>
        <taxon>Rhodospirillaceae</taxon>
        <taxon>Telmatospirillum</taxon>
    </lineage>
</organism>
<dbReference type="Pfam" id="PF18427">
    <property type="entry name" value="DDR_swiveling"/>
    <property type="match status" value="1"/>
</dbReference>
<sequence>MIYIAGVDIGNNTTEVAVAQVFGKEDVRFLSSSMVRTVGIKGTLRNVMGVIDALDQALEPLGIARKQLDVVLLNEATPVIGDIAMETITETVITESAMIGHNPATPGGWGLAQGRTIRLEDLKTASAGGDSWVVVVPGTVEFEAVARQLNEATARGCKITAAIVQKDDGVLINNRLSSPIPIVDEVKFIDRVPVGMPAAVEVAQVGRTIEKLSNPYDIATLFQLDPDETRQVVPIARALMGTRSAVVIKTPKGDIEERRIPAGKIILIGHRQRVEVPVDEGADAIMAKAATVYPLEEVQAETGTNVGGMFEQVRQVMADLTDMPVSAVRVQDILAVDTFKPQQILGSLAGEYAMGNAVGLAAMVSTQKLPMQRLARKLEEEIGVRVVVGGVEADMAIRGALTTPGTRAPLAIVDVGGGSTDASLITEGREIHSTHHAGAGDMVTLLINTELGLENFDLAENIKRYPLARVESLFHMRHENGSVEFFREPLDPRLFGRTVVLTDSGAVPVESKELLAKIVAVRQQAKRKVFVRNTLRALERVAPAGNIRLVSFVALVGGSGLDFEIPKMISDALLEYGVVTGRANVRGTEGPRNAVATGLVLAFAQEYQG</sequence>
<dbReference type="Gene3D" id="3.90.470.30">
    <property type="match status" value="1"/>
</dbReference>
<dbReference type="Gene3D" id="3.30.420.40">
    <property type="match status" value="2"/>
</dbReference>
<evidence type="ECO:0000313" key="5">
    <source>
        <dbReference type="Proteomes" id="UP000233293"/>
    </source>
</evidence>
<dbReference type="InterPro" id="IPR043129">
    <property type="entry name" value="ATPase_NBD"/>
</dbReference>
<dbReference type="InterPro" id="IPR040916">
    <property type="entry name" value="DDR_swiveling"/>
</dbReference>
<dbReference type="Gene3D" id="3.50.30.70">
    <property type="entry name" value="Swiveling domain of dehydratase reactivase alpha subunit"/>
    <property type="match status" value="1"/>
</dbReference>
<dbReference type="Pfam" id="PF08841">
    <property type="entry name" value="DDR"/>
    <property type="match status" value="1"/>
</dbReference>
<gene>
    <name evidence="4" type="ORF">CWS72_13330</name>
</gene>
<protein>
    <submittedName>
        <fullName evidence="4">Diol dehydratase reactivase subunit alpha</fullName>
    </submittedName>
</protein>
<keyword evidence="5" id="KW-1185">Reference proteome</keyword>
<dbReference type="OrthoDB" id="4676896at2"/>
<dbReference type="AlphaFoldDB" id="A0A2N3PUJ7"/>
<evidence type="ECO:0000259" key="3">
    <source>
        <dbReference type="Pfam" id="PF18427"/>
    </source>
</evidence>
<dbReference type="InterPro" id="IPR030994">
    <property type="entry name" value="DDR_dom"/>
</dbReference>
<proteinExistence type="inferred from homology"/>
<dbReference type="SUPFAM" id="SSF82317">
    <property type="entry name" value="Swiveling domain of dehydratase reactivase alpha subunit"/>
    <property type="match status" value="1"/>
</dbReference>
<dbReference type="SUPFAM" id="SSF53067">
    <property type="entry name" value="Actin-like ATPase domain"/>
    <property type="match status" value="2"/>
</dbReference>
<dbReference type="InterPro" id="IPR018181">
    <property type="entry name" value="Heat_shock_70_CS"/>
</dbReference>
<comment type="caution">
    <text evidence="4">The sequence shown here is derived from an EMBL/GenBank/DDBJ whole genome shotgun (WGS) entry which is preliminary data.</text>
</comment>
<dbReference type="InterPro" id="IPR012340">
    <property type="entry name" value="NA-bd_OB-fold"/>
</dbReference>